<feature type="domain" description="N-acetyltransferase" evidence="7">
    <location>
        <begin position="741"/>
        <end position="896"/>
    </location>
</feature>
<dbReference type="Pfam" id="PF13302">
    <property type="entry name" value="Acetyltransf_3"/>
    <property type="match status" value="1"/>
</dbReference>
<accession>A0A090AIV3</accession>
<dbReference type="InterPro" id="IPR013815">
    <property type="entry name" value="ATP_grasp_subdomain_1"/>
</dbReference>
<comment type="similarity">
    <text evidence="4">In the N-terminal section; belongs to the acetate CoA ligase alpha subunit family.</text>
</comment>
<dbReference type="FunFam" id="3.30.1490.20:FF:000020">
    <property type="entry name" value="Protein lysine acetyltransferase"/>
    <property type="match status" value="1"/>
</dbReference>
<protein>
    <submittedName>
        <fullName evidence="8">GCN5-related N-acetyltransferase</fullName>
    </submittedName>
</protein>
<proteinExistence type="inferred from homology"/>
<keyword evidence="2 5" id="KW-0547">Nucleotide-binding</keyword>
<dbReference type="PANTHER" id="PTHR43334">
    <property type="entry name" value="ACETATE--COA LIGASE [ADP-FORMING]"/>
    <property type="match status" value="1"/>
</dbReference>
<evidence type="ECO:0000313" key="9">
    <source>
        <dbReference type="Proteomes" id="UP000031623"/>
    </source>
</evidence>
<dbReference type="Pfam" id="PF19045">
    <property type="entry name" value="Ligase_CoA_2"/>
    <property type="match status" value="1"/>
</dbReference>
<keyword evidence="8" id="KW-0808">Transferase</keyword>
<evidence type="ECO:0000256" key="2">
    <source>
        <dbReference type="ARBA" id="ARBA00022741"/>
    </source>
</evidence>
<dbReference type="PROSITE" id="PS51186">
    <property type="entry name" value="GNAT"/>
    <property type="match status" value="1"/>
</dbReference>
<keyword evidence="3 5" id="KW-0067">ATP-binding</keyword>
<evidence type="ECO:0000256" key="3">
    <source>
        <dbReference type="ARBA" id="ARBA00022840"/>
    </source>
</evidence>
<organism evidence="8 9">
    <name type="scientific">Thioploca ingrica</name>
    <dbReference type="NCBI Taxonomy" id="40754"/>
    <lineage>
        <taxon>Bacteria</taxon>
        <taxon>Pseudomonadati</taxon>
        <taxon>Pseudomonadota</taxon>
        <taxon>Gammaproteobacteria</taxon>
        <taxon>Thiotrichales</taxon>
        <taxon>Thiotrichaceae</taxon>
        <taxon>Thioploca</taxon>
    </lineage>
</organism>
<dbReference type="GO" id="GO:0016747">
    <property type="term" value="F:acyltransferase activity, transferring groups other than amino-acyl groups"/>
    <property type="evidence" value="ECO:0007669"/>
    <property type="project" value="InterPro"/>
</dbReference>
<evidence type="ECO:0000256" key="4">
    <source>
        <dbReference type="ARBA" id="ARBA00060888"/>
    </source>
</evidence>
<evidence type="ECO:0000256" key="1">
    <source>
        <dbReference type="ARBA" id="ARBA00022598"/>
    </source>
</evidence>
<dbReference type="InterPro" id="IPR036291">
    <property type="entry name" value="NAD(P)-bd_dom_sf"/>
</dbReference>
<dbReference type="HOGENOM" id="CLU_007415_0_2_6"/>
<dbReference type="AlphaFoldDB" id="A0A090AIV3"/>
<dbReference type="SUPFAM" id="SSF51735">
    <property type="entry name" value="NAD(P)-binding Rossmann-fold domains"/>
    <property type="match status" value="1"/>
</dbReference>
<dbReference type="SMART" id="SM00881">
    <property type="entry name" value="CoA_binding"/>
    <property type="match status" value="1"/>
</dbReference>
<dbReference type="PROSITE" id="PS50975">
    <property type="entry name" value="ATP_GRASP"/>
    <property type="match status" value="1"/>
</dbReference>
<dbReference type="GO" id="GO:0005524">
    <property type="term" value="F:ATP binding"/>
    <property type="evidence" value="ECO:0007669"/>
    <property type="project" value="UniProtKB-UniRule"/>
</dbReference>
<dbReference type="CDD" id="cd04301">
    <property type="entry name" value="NAT_SF"/>
    <property type="match status" value="1"/>
</dbReference>
<keyword evidence="1" id="KW-0436">Ligase</keyword>
<dbReference type="STRING" id="40754.THII_1100"/>
<dbReference type="Proteomes" id="UP000031623">
    <property type="component" value="Chromosome"/>
</dbReference>
<dbReference type="InterPro" id="IPR011761">
    <property type="entry name" value="ATP-grasp"/>
</dbReference>
<gene>
    <name evidence="8" type="ORF">THII_1100</name>
</gene>
<dbReference type="KEGG" id="tig:THII_1100"/>
<dbReference type="Pfam" id="PF13549">
    <property type="entry name" value="ATP-grasp_5"/>
    <property type="match status" value="1"/>
</dbReference>
<dbReference type="Gene3D" id="3.40.50.261">
    <property type="entry name" value="Succinyl-CoA synthetase domains"/>
    <property type="match status" value="2"/>
</dbReference>
<dbReference type="InterPro" id="IPR051538">
    <property type="entry name" value="Acyl-CoA_Synth/Transferase"/>
</dbReference>
<dbReference type="EMBL" id="AP014633">
    <property type="protein sequence ID" value="BAP55397.1"/>
    <property type="molecule type" value="Genomic_DNA"/>
</dbReference>
<dbReference type="InterPro" id="IPR003781">
    <property type="entry name" value="CoA-bd"/>
</dbReference>
<dbReference type="Gene3D" id="3.30.1490.20">
    <property type="entry name" value="ATP-grasp fold, A domain"/>
    <property type="match status" value="1"/>
</dbReference>
<name>A0A090AIV3_9GAMM</name>
<dbReference type="InterPro" id="IPR032875">
    <property type="entry name" value="Succ_CoA_lig_flav_dom"/>
</dbReference>
<dbReference type="SUPFAM" id="SSF55729">
    <property type="entry name" value="Acyl-CoA N-acyltransferases (Nat)"/>
    <property type="match status" value="1"/>
</dbReference>
<dbReference type="Gene3D" id="3.40.50.720">
    <property type="entry name" value="NAD(P)-binding Rossmann-like Domain"/>
    <property type="match status" value="1"/>
</dbReference>
<dbReference type="Pfam" id="PF13380">
    <property type="entry name" value="CoA_binding_2"/>
    <property type="match status" value="1"/>
</dbReference>
<dbReference type="SUPFAM" id="SSF56059">
    <property type="entry name" value="Glutathione synthetase ATP-binding domain-like"/>
    <property type="match status" value="1"/>
</dbReference>
<keyword evidence="9" id="KW-1185">Reference proteome</keyword>
<evidence type="ECO:0000259" key="7">
    <source>
        <dbReference type="PROSITE" id="PS51186"/>
    </source>
</evidence>
<sequence>MSKHYLQPLFYPNSIAVFGASNTPDSIGHVLFKNLLENGYQGNLLAINPKYEKVQDQVCYPSLKEISGTPIDLAVIATPAKTVPDIIEACGKYGIKMAVIISAGFGEIGVQGMKLEKKVLINARRFGLRFLGPNCLGIMQPHIGLNASFTMSVAKPGNLALVSQSGALCSAILDWAGPNDIGFSSIVSTGSAADLDFGEILDYLVSDVQTHGILLYIEGIHQARSFMSGLRAVARIKPVVVIKTGRHESSIKAVMSHSGVKIGRDDAFDAALQRAGVLRVSTFEQLFFAAKTLASRYKAVGNRLAIVTNGGGPGVMATDRAIDLGIPIAKLSSNTVESLNQELPPSWSHGNPVDIISSASPECYQKAAMTCFQDPNVDAVLVILTPKAMTSPLEAARAIIDIADQSPKPLLACWMGGVQVEESHRLFMQARIPAFHTPESAIEAFYYLAAYHQNQKILLQTPGPIGPLDNPDVEGARMIIESVLSERRKVLTEMESKALLGAFHIPVVNTAIARTSNEALVLAEAMGFPVAMKVNSPDLLTQVSHKSDVGGVKLNITNAQSIREAFKSIMHRVQVQFPKARIEGVTIERMISKPHGRELIVGMIRDSVFGPVITFGMGGSMIEAVDEVAVSLPPLNHYLAATMIDKTRVSKLLDTFRRMPPVNRHALENVLLRISEMACELPWLQEIDINLIVDENGVIAVDGRIVVDYYTPSPDRYAHMAIYPYPAHLVTHWQLPDGTDITIRPIRPEDAEIEQTFVRHLSEESKYFRFMQTINELAPEMLVRFTQIDYDREMALIAVTYQEGKEVEIGVTRYAINPDGDSCEFALVVADQWQHRGIAQKLLTSLMDAARTRGLKIIQGEVLSNNFNMLKFMNKLGFSATVDENDRSLTWVSKQL</sequence>
<reference evidence="8" key="1">
    <citation type="journal article" date="2014" name="ISME J.">
        <title>Ecophysiology of Thioploca ingrica as revealed by the complete genome sequence supplemented with proteomic evidence.</title>
        <authorList>
            <person name="Kojima H."/>
            <person name="Ogura Y."/>
            <person name="Yamamoto N."/>
            <person name="Togashi T."/>
            <person name="Mori H."/>
            <person name="Watanabe T."/>
            <person name="Nemoto F."/>
            <person name="Kurokawa K."/>
            <person name="Hayashi T."/>
            <person name="Fukui M."/>
        </authorList>
    </citation>
    <scope>NUCLEOTIDE SEQUENCE [LARGE SCALE GENOMIC DNA]</scope>
</reference>
<dbReference type="SUPFAM" id="SSF52210">
    <property type="entry name" value="Succinyl-CoA synthetase domains"/>
    <property type="match status" value="2"/>
</dbReference>
<evidence type="ECO:0000313" key="8">
    <source>
        <dbReference type="EMBL" id="BAP55397.1"/>
    </source>
</evidence>
<dbReference type="Pfam" id="PF13607">
    <property type="entry name" value="Succ_CoA_lig"/>
    <property type="match status" value="1"/>
</dbReference>
<dbReference type="GO" id="GO:0043758">
    <property type="term" value="F:acetate-CoA ligase (ADP-forming) activity"/>
    <property type="evidence" value="ECO:0007669"/>
    <property type="project" value="InterPro"/>
</dbReference>
<dbReference type="InterPro" id="IPR016102">
    <property type="entry name" value="Succinyl-CoA_synth-like"/>
</dbReference>
<evidence type="ECO:0000256" key="5">
    <source>
        <dbReference type="PROSITE-ProRule" id="PRU00409"/>
    </source>
</evidence>
<dbReference type="InterPro" id="IPR016181">
    <property type="entry name" value="Acyl_CoA_acyltransferase"/>
</dbReference>
<dbReference type="Gene3D" id="3.40.630.30">
    <property type="match status" value="1"/>
</dbReference>
<dbReference type="PANTHER" id="PTHR43334:SF1">
    <property type="entry name" value="3-HYDROXYPROPIONATE--COA LIGASE [ADP-FORMING]"/>
    <property type="match status" value="1"/>
</dbReference>
<feature type="domain" description="ATP-grasp" evidence="6">
    <location>
        <begin position="497"/>
        <end position="533"/>
    </location>
</feature>
<evidence type="ECO:0000259" key="6">
    <source>
        <dbReference type="PROSITE" id="PS50975"/>
    </source>
</evidence>
<dbReference type="InterPro" id="IPR000182">
    <property type="entry name" value="GNAT_dom"/>
</dbReference>
<dbReference type="InterPro" id="IPR043938">
    <property type="entry name" value="Ligase_CoA_dom"/>
</dbReference>
<dbReference type="GO" id="GO:0046872">
    <property type="term" value="F:metal ion binding"/>
    <property type="evidence" value="ECO:0007669"/>
    <property type="project" value="InterPro"/>
</dbReference>
<dbReference type="OrthoDB" id="9807426at2"/>
<dbReference type="Gene3D" id="3.30.470.20">
    <property type="entry name" value="ATP-grasp fold, B domain"/>
    <property type="match status" value="1"/>
</dbReference>